<evidence type="ECO:0000256" key="2">
    <source>
        <dbReference type="ARBA" id="ARBA00022723"/>
    </source>
</evidence>
<evidence type="ECO:0000256" key="1">
    <source>
        <dbReference type="ARBA" id="ARBA00022617"/>
    </source>
</evidence>
<dbReference type="Pfam" id="PF00034">
    <property type="entry name" value="Cytochrom_C"/>
    <property type="match status" value="1"/>
</dbReference>
<accession>W6S2L0</accession>
<keyword evidence="8" id="KW-1185">Reference proteome</keyword>
<evidence type="ECO:0000256" key="3">
    <source>
        <dbReference type="ARBA" id="ARBA00023004"/>
    </source>
</evidence>
<dbReference type="KEGG" id="rhl:LPU83_pLPU83c_0079"/>
<dbReference type="GO" id="GO:0009055">
    <property type="term" value="F:electron transfer activity"/>
    <property type="evidence" value="ECO:0007669"/>
    <property type="project" value="InterPro"/>
</dbReference>
<geneLocation type="plasmid" evidence="7 8">
    <name>pLPU83c</name>
</geneLocation>
<protein>
    <recommendedName>
        <fullName evidence="6">Cytochrome c domain-containing protein</fullName>
    </recommendedName>
</protein>
<dbReference type="InterPro" id="IPR036909">
    <property type="entry name" value="Cyt_c-like_dom_sf"/>
</dbReference>
<reference evidence="7" key="1">
    <citation type="submission" date="2013-11" db="EMBL/GenBank/DDBJ databases">
        <title>Draft genome sequence of the broad-host-range Rhizobium sp. LPU83 strain, a member of the low-genetic diversity Oregon-like Rhizobium sp. group.</title>
        <authorList>
            <person name="Wibberg D."/>
            <person name="Puehler A."/>
            <person name="Schlueter A."/>
        </authorList>
    </citation>
    <scope>NUCLEOTIDE SEQUENCE [LARGE SCALE GENOMIC DNA]</scope>
    <source>
        <strain evidence="7">LPU83</strain>
        <plasmid evidence="7">pLPU83c</plasmid>
    </source>
</reference>
<dbReference type="SUPFAM" id="SSF46626">
    <property type="entry name" value="Cytochrome c"/>
    <property type="match status" value="1"/>
</dbReference>
<dbReference type="HOGENOM" id="CLU_122806_0_0_5"/>
<dbReference type="AlphaFoldDB" id="W6S2L0"/>
<keyword evidence="7" id="KW-0614">Plasmid</keyword>
<keyword evidence="2 4" id="KW-0479">Metal-binding</keyword>
<keyword evidence="5" id="KW-0812">Transmembrane</keyword>
<dbReference type="InterPro" id="IPR009056">
    <property type="entry name" value="Cyt_c-like_dom"/>
</dbReference>
<dbReference type="Gene3D" id="1.10.760.10">
    <property type="entry name" value="Cytochrome c-like domain"/>
    <property type="match status" value="1"/>
</dbReference>
<gene>
    <name evidence="7" type="primary">ctaC</name>
    <name evidence="7" type="ORF">LPU83_pLPU83c_0079</name>
</gene>
<evidence type="ECO:0000313" key="8">
    <source>
        <dbReference type="Proteomes" id="UP000019443"/>
    </source>
</evidence>
<evidence type="ECO:0000256" key="4">
    <source>
        <dbReference type="PROSITE-ProRule" id="PRU00433"/>
    </source>
</evidence>
<organism evidence="7 8">
    <name type="scientific">Rhizobium favelukesii</name>
    <dbReference type="NCBI Taxonomy" id="348824"/>
    <lineage>
        <taxon>Bacteria</taxon>
        <taxon>Pseudomonadati</taxon>
        <taxon>Pseudomonadota</taxon>
        <taxon>Alphaproteobacteria</taxon>
        <taxon>Hyphomicrobiales</taxon>
        <taxon>Rhizobiaceae</taxon>
        <taxon>Rhizobium/Agrobacterium group</taxon>
        <taxon>Rhizobium</taxon>
    </lineage>
</organism>
<dbReference type="PROSITE" id="PS51007">
    <property type="entry name" value="CYTC"/>
    <property type="match status" value="1"/>
</dbReference>
<dbReference type="Proteomes" id="UP000019443">
    <property type="component" value="Plasmid pLPU83c"/>
</dbReference>
<evidence type="ECO:0000259" key="6">
    <source>
        <dbReference type="PROSITE" id="PS51007"/>
    </source>
</evidence>
<evidence type="ECO:0000313" key="7">
    <source>
        <dbReference type="EMBL" id="CDM60641.1"/>
    </source>
</evidence>
<evidence type="ECO:0000256" key="5">
    <source>
        <dbReference type="SAM" id="Phobius"/>
    </source>
</evidence>
<name>W6S2L0_9HYPH</name>
<keyword evidence="5" id="KW-1133">Transmembrane helix</keyword>
<keyword evidence="3 4" id="KW-0408">Iron</keyword>
<feature type="domain" description="Cytochrome c" evidence="6">
    <location>
        <begin position="48"/>
        <end position="138"/>
    </location>
</feature>
<dbReference type="GO" id="GO:0020037">
    <property type="term" value="F:heme binding"/>
    <property type="evidence" value="ECO:0007669"/>
    <property type="project" value="InterPro"/>
</dbReference>
<dbReference type="GO" id="GO:0046872">
    <property type="term" value="F:metal ion binding"/>
    <property type="evidence" value="ECO:0007669"/>
    <property type="project" value="UniProtKB-KW"/>
</dbReference>
<keyword evidence="5" id="KW-0472">Membrane</keyword>
<sequence length="138" mass="14578">MPDVPASALHRTVWAAAAVLAGLATMIATNTLRDNHTKAATAMALTGGDLTRAPMIFRRYGCTGCHTIPGIAGADGEVGPPLTGFSKRVYIAGVMENRSDNLVSWIVSPQAFSPQTAMPNSGISEREARDLAAYIYSR</sequence>
<feature type="transmembrane region" description="Helical" evidence="5">
    <location>
        <begin position="12"/>
        <end position="32"/>
    </location>
</feature>
<keyword evidence="1 4" id="KW-0349">Heme</keyword>
<dbReference type="PATRIC" id="fig|348824.6.peg.4769"/>
<proteinExistence type="predicted"/>
<dbReference type="EMBL" id="HG916854">
    <property type="protein sequence ID" value="CDM60641.1"/>
    <property type="molecule type" value="Genomic_DNA"/>
</dbReference>